<evidence type="ECO:0000313" key="9">
    <source>
        <dbReference type="EMBL" id="WBW73603.1"/>
    </source>
</evidence>
<dbReference type="PROSITE" id="PS51352">
    <property type="entry name" value="THIOREDOXIN_2"/>
    <property type="match status" value="1"/>
</dbReference>
<protein>
    <submittedName>
        <fullName evidence="9">Thioredoxin-related chaperone Pmp20</fullName>
    </submittedName>
</protein>
<evidence type="ECO:0000313" key="10">
    <source>
        <dbReference type="Proteomes" id="UP001212411"/>
    </source>
</evidence>
<dbReference type="InterPro" id="IPR036249">
    <property type="entry name" value="Thioredoxin-like_sf"/>
</dbReference>
<comment type="similarity">
    <text evidence="1 7">Belongs to the peroxiredoxin family. Prx5 subfamily.</text>
</comment>
<organism evidence="9 10">
    <name type="scientific">Schizosaccharomyces osmophilus</name>
    <dbReference type="NCBI Taxonomy" id="2545709"/>
    <lineage>
        <taxon>Eukaryota</taxon>
        <taxon>Fungi</taxon>
        <taxon>Dikarya</taxon>
        <taxon>Ascomycota</taxon>
        <taxon>Taphrinomycotina</taxon>
        <taxon>Schizosaccharomycetes</taxon>
        <taxon>Schizosaccharomycetales</taxon>
        <taxon>Schizosaccharomycetaceae</taxon>
        <taxon>Schizosaccharomyces</taxon>
    </lineage>
</organism>
<dbReference type="Gene3D" id="3.40.30.10">
    <property type="entry name" value="Glutaredoxin"/>
    <property type="match status" value="1"/>
</dbReference>
<dbReference type="SUPFAM" id="SSF52833">
    <property type="entry name" value="Thioredoxin-like"/>
    <property type="match status" value="1"/>
</dbReference>
<dbReference type="GO" id="GO:0042744">
    <property type="term" value="P:hydrogen peroxide catabolic process"/>
    <property type="evidence" value="ECO:0007669"/>
    <property type="project" value="TreeGrafter"/>
</dbReference>
<keyword evidence="5 7" id="KW-0676">Redox-active center</keyword>
<reference evidence="9 10" key="1">
    <citation type="journal article" date="2023" name="G3 (Bethesda)">
        <title>A high-quality reference genome for the fission yeast Schizosaccharomyces osmophilus.</title>
        <authorList>
            <person name="Jia G.S."/>
            <person name="Zhang W.C."/>
            <person name="Liang Y."/>
            <person name="Liu X.H."/>
            <person name="Rhind N."/>
            <person name="Pidoux A."/>
            <person name="Brysch-Herzberg M."/>
            <person name="Du L.L."/>
        </authorList>
    </citation>
    <scope>NUCLEOTIDE SEQUENCE [LARGE SCALE GENOMIC DNA]</scope>
    <source>
        <strain evidence="9 10">CBS 15793</strain>
    </source>
</reference>
<dbReference type="EMBL" id="CP115612">
    <property type="protein sequence ID" value="WBW73603.1"/>
    <property type="molecule type" value="Genomic_DNA"/>
</dbReference>
<keyword evidence="4 7" id="KW-0560">Oxidoreductase</keyword>
<dbReference type="InterPro" id="IPR013740">
    <property type="entry name" value="Redoxin"/>
</dbReference>
<keyword evidence="10" id="KW-1185">Reference proteome</keyword>
<dbReference type="Pfam" id="PF08534">
    <property type="entry name" value="Redoxin"/>
    <property type="match status" value="1"/>
</dbReference>
<dbReference type="PANTHER" id="PTHR10430:SF39">
    <property type="entry name" value="PEROXISOMAL MEMBRANE ASSOCIATED PROTEIN 20"/>
    <property type="match status" value="1"/>
</dbReference>
<dbReference type="PANTHER" id="PTHR10430">
    <property type="entry name" value="PEROXIREDOXIN"/>
    <property type="match status" value="1"/>
</dbReference>
<dbReference type="Proteomes" id="UP001212411">
    <property type="component" value="Chromosome 2"/>
</dbReference>
<dbReference type="InterPro" id="IPR013766">
    <property type="entry name" value="Thioredoxin_domain"/>
</dbReference>
<evidence type="ECO:0000256" key="5">
    <source>
        <dbReference type="ARBA" id="ARBA00023284"/>
    </source>
</evidence>
<dbReference type="RefSeq" id="XP_056037846.1">
    <property type="nucleotide sequence ID" value="XM_056181328.1"/>
</dbReference>
<dbReference type="GO" id="GO:0008379">
    <property type="term" value="F:thioredoxin peroxidase activity"/>
    <property type="evidence" value="ECO:0007669"/>
    <property type="project" value="InterPro"/>
</dbReference>
<name>A0AAE9WD03_9SCHI</name>
<keyword evidence="3 7" id="KW-0049">Antioxidant</keyword>
<dbReference type="GO" id="GO:0045454">
    <property type="term" value="P:cell redox homeostasis"/>
    <property type="evidence" value="ECO:0007669"/>
    <property type="project" value="TreeGrafter"/>
</dbReference>
<comment type="function">
    <text evidence="7">Thiol-specific peroxidase that catalyzes the reduction of hydrogen peroxide and organic hydroperoxides to water and alcohols, respectively. Plays a role in cell protection against oxidative stress by detoxifying peroxides.</text>
</comment>
<gene>
    <name evidence="9" type="primary">pmp20</name>
    <name evidence="9" type="ORF">SOMG_02536</name>
</gene>
<evidence type="ECO:0000256" key="2">
    <source>
        <dbReference type="ARBA" id="ARBA00022559"/>
    </source>
</evidence>
<dbReference type="GeneID" id="80876017"/>
<dbReference type="AlphaFoldDB" id="A0AAE9WD03"/>
<dbReference type="GO" id="GO:0034599">
    <property type="term" value="P:cellular response to oxidative stress"/>
    <property type="evidence" value="ECO:0007669"/>
    <property type="project" value="InterPro"/>
</dbReference>
<dbReference type="KEGG" id="som:SOMG_02536"/>
<dbReference type="CDD" id="cd03013">
    <property type="entry name" value="PRX5_like"/>
    <property type="match status" value="1"/>
</dbReference>
<feature type="active site" description="Cysteine sulfenic acid (-SOH) intermediate" evidence="6">
    <location>
        <position position="43"/>
    </location>
</feature>
<proteinExistence type="inferred from homology"/>
<evidence type="ECO:0000256" key="1">
    <source>
        <dbReference type="ARBA" id="ARBA00010505"/>
    </source>
</evidence>
<evidence type="ECO:0000256" key="4">
    <source>
        <dbReference type="ARBA" id="ARBA00023002"/>
    </source>
</evidence>
<keyword evidence="2 7" id="KW-0575">Peroxidase</keyword>
<sequence length="156" mass="16517">MVAVGTPLPKVTLWEDKPGQNVELPSQGKIIVVGVPGAFTPPCSSHVPGYVANEKAFEAKGVAGVYVVAVNDVFCTAAWKKTFEGGEQSKVHFLADWNGQFTKGFDASFDASGLLGPLRSQRYAAVVEDGKVTKAFVEDEVTNVSVTAADNVLKSL</sequence>
<dbReference type="GO" id="GO:0005777">
    <property type="term" value="C:peroxisome"/>
    <property type="evidence" value="ECO:0007669"/>
    <property type="project" value="TreeGrafter"/>
</dbReference>
<feature type="domain" description="Thioredoxin" evidence="8">
    <location>
        <begin position="2"/>
        <end position="156"/>
    </location>
</feature>
<dbReference type="GO" id="GO:0005739">
    <property type="term" value="C:mitochondrion"/>
    <property type="evidence" value="ECO:0007669"/>
    <property type="project" value="TreeGrafter"/>
</dbReference>
<evidence type="ECO:0000256" key="7">
    <source>
        <dbReference type="RuleBase" id="RU366011"/>
    </source>
</evidence>
<evidence type="ECO:0000256" key="3">
    <source>
        <dbReference type="ARBA" id="ARBA00022862"/>
    </source>
</evidence>
<dbReference type="InterPro" id="IPR037944">
    <property type="entry name" value="PRX5-like"/>
</dbReference>
<evidence type="ECO:0000259" key="8">
    <source>
        <dbReference type="PROSITE" id="PS51352"/>
    </source>
</evidence>
<evidence type="ECO:0000256" key="6">
    <source>
        <dbReference type="PIRSR" id="PIRSR637944-1"/>
    </source>
</evidence>
<accession>A0AAE9WD03</accession>
<dbReference type="GO" id="GO:0005829">
    <property type="term" value="C:cytosol"/>
    <property type="evidence" value="ECO:0007669"/>
    <property type="project" value="TreeGrafter"/>
</dbReference>